<dbReference type="InterPro" id="IPR050204">
    <property type="entry name" value="AraC_XylS_family_regulators"/>
</dbReference>
<dbReference type="InterPro" id="IPR018060">
    <property type="entry name" value="HTH_AraC"/>
</dbReference>
<dbReference type="Pfam" id="PF12833">
    <property type="entry name" value="HTH_18"/>
    <property type="match status" value="1"/>
</dbReference>
<organism evidence="5 6">
    <name type="scientific">Saccharothrix coeruleofusca</name>
    <dbReference type="NCBI Taxonomy" id="33919"/>
    <lineage>
        <taxon>Bacteria</taxon>
        <taxon>Bacillati</taxon>
        <taxon>Actinomycetota</taxon>
        <taxon>Actinomycetes</taxon>
        <taxon>Pseudonocardiales</taxon>
        <taxon>Pseudonocardiaceae</taxon>
        <taxon>Saccharothrix</taxon>
    </lineage>
</organism>
<dbReference type="SMART" id="SM00342">
    <property type="entry name" value="HTH_ARAC"/>
    <property type="match status" value="1"/>
</dbReference>
<keyword evidence="2" id="KW-0238">DNA-binding</keyword>
<name>A0A918AMR8_9PSEU</name>
<dbReference type="PANTHER" id="PTHR46796">
    <property type="entry name" value="HTH-TYPE TRANSCRIPTIONAL ACTIVATOR RHAS-RELATED"/>
    <property type="match status" value="1"/>
</dbReference>
<evidence type="ECO:0000259" key="4">
    <source>
        <dbReference type="PROSITE" id="PS01124"/>
    </source>
</evidence>
<evidence type="ECO:0000313" key="5">
    <source>
        <dbReference type="EMBL" id="GGP62314.1"/>
    </source>
</evidence>
<comment type="caution">
    <text evidence="5">The sequence shown here is derived from an EMBL/GenBank/DDBJ whole genome shotgun (WGS) entry which is preliminary data.</text>
</comment>
<gene>
    <name evidence="5" type="ORF">GCM10010185_38400</name>
</gene>
<evidence type="ECO:0000256" key="1">
    <source>
        <dbReference type="ARBA" id="ARBA00023015"/>
    </source>
</evidence>
<dbReference type="Gene3D" id="1.10.10.60">
    <property type="entry name" value="Homeodomain-like"/>
    <property type="match status" value="2"/>
</dbReference>
<dbReference type="PANTHER" id="PTHR46796:SF6">
    <property type="entry name" value="ARAC SUBFAMILY"/>
    <property type="match status" value="1"/>
</dbReference>
<dbReference type="PROSITE" id="PS00041">
    <property type="entry name" value="HTH_ARAC_FAMILY_1"/>
    <property type="match status" value="1"/>
</dbReference>
<dbReference type="EMBL" id="BMRG01000007">
    <property type="protein sequence ID" value="GGP62314.1"/>
    <property type="molecule type" value="Genomic_DNA"/>
</dbReference>
<dbReference type="SUPFAM" id="SSF46689">
    <property type="entry name" value="Homeodomain-like"/>
    <property type="match status" value="2"/>
</dbReference>
<reference evidence="5" key="1">
    <citation type="journal article" date="2014" name="Int. J. Syst. Evol. Microbiol.">
        <title>Complete genome sequence of Corynebacterium casei LMG S-19264T (=DSM 44701T), isolated from a smear-ripened cheese.</title>
        <authorList>
            <consortium name="US DOE Joint Genome Institute (JGI-PGF)"/>
            <person name="Walter F."/>
            <person name="Albersmeier A."/>
            <person name="Kalinowski J."/>
            <person name="Ruckert C."/>
        </authorList>
    </citation>
    <scope>NUCLEOTIDE SEQUENCE</scope>
    <source>
        <strain evidence="5">JCM 3313</strain>
    </source>
</reference>
<evidence type="ECO:0000256" key="2">
    <source>
        <dbReference type="ARBA" id="ARBA00023125"/>
    </source>
</evidence>
<reference evidence="5" key="2">
    <citation type="submission" date="2020-09" db="EMBL/GenBank/DDBJ databases">
        <authorList>
            <person name="Sun Q."/>
            <person name="Ohkuma M."/>
        </authorList>
    </citation>
    <scope>NUCLEOTIDE SEQUENCE</scope>
    <source>
        <strain evidence="5">JCM 3313</strain>
    </source>
</reference>
<accession>A0A918AMR8</accession>
<evidence type="ECO:0000313" key="6">
    <source>
        <dbReference type="Proteomes" id="UP000639606"/>
    </source>
</evidence>
<dbReference type="InterPro" id="IPR018062">
    <property type="entry name" value="HTH_AraC-typ_CS"/>
</dbReference>
<evidence type="ECO:0000256" key="3">
    <source>
        <dbReference type="ARBA" id="ARBA00023163"/>
    </source>
</evidence>
<dbReference type="Proteomes" id="UP000639606">
    <property type="component" value="Unassembled WGS sequence"/>
</dbReference>
<dbReference type="GO" id="GO:0043565">
    <property type="term" value="F:sequence-specific DNA binding"/>
    <property type="evidence" value="ECO:0007669"/>
    <property type="project" value="InterPro"/>
</dbReference>
<keyword evidence="1" id="KW-0805">Transcription regulation</keyword>
<dbReference type="GO" id="GO:0003700">
    <property type="term" value="F:DNA-binding transcription factor activity"/>
    <property type="evidence" value="ECO:0007669"/>
    <property type="project" value="InterPro"/>
</dbReference>
<protein>
    <recommendedName>
        <fullName evidence="4">HTH araC/xylS-type domain-containing protein</fullName>
    </recommendedName>
</protein>
<keyword evidence="6" id="KW-1185">Reference proteome</keyword>
<dbReference type="AlphaFoldDB" id="A0A918AMR8"/>
<proteinExistence type="predicted"/>
<keyword evidence="3" id="KW-0804">Transcription</keyword>
<feature type="domain" description="HTH araC/xylS-type" evidence="4">
    <location>
        <begin position="215"/>
        <end position="313"/>
    </location>
</feature>
<sequence>MIEQGNPAFRECYQLVTHCGRAPRTAVRDEFTRRTPAAPDTGRVEVRRNGGHLLAVRRRQWDGVSLELARWRPGSDPEALLQLPDHLVFVTFSGRTERTEAAIGDGPRYRGADFPGAVTFLPAGQRRRAWHAGGRIEYGAIRLAPRFDGEPVGFTNQPDPLVWQLALALRDEARGGGAGGALFVDSVATALGLHLLRRRPERAGRATALAGARLGRVIGFIDEHLADDLRLAALAAQAGLGVDRFGRAFKAATGVPPHRYVTRRRVERAAELLARTDLPIAEIAHRVGLSGQSHLTTLFRRAFGDTPHAYRLDRRLP</sequence>
<dbReference type="InterPro" id="IPR009057">
    <property type="entry name" value="Homeodomain-like_sf"/>
</dbReference>
<dbReference type="PROSITE" id="PS01124">
    <property type="entry name" value="HTH_ARAC_FAMILY_2"/>
    <property type="match status" value="1"/>
</dbReference>